<organism evidence="4 5">
    <name type="scientific">Phytophthora cactorum</name>
    <dbReference type="NCBI Taxonomy" id="29920"/>
    <lineage>
        <taxon>Eukaryota</taxon>
        <taxon>Sar</taxon>
        <taxon>Stramenopiles</taxon>
        <taxon>Oomycota</taxon>
        <taxon>Peronosporomycetes</taxon>
        <taxon>Peronosporales</taxon>
        <taxon>Peronosporaceae</taxon>
        <taxon>Phytophthora</taxon>
    </lineage>
</organism>
<sequence>MLIDAGVQAHEGQDDWGTKEAQDVSSPEAQNGSSHDTVDHDEMERDTRGG</sequence>
<evidence type="ECO:0000313" key="3">
    <source>
        <dbReference type="EMBL" id="KAG2905766.1"/>
    </source>
</evidence>
<name>A0A8T1I9L2_9STRA</name>
<dbReference type="AlphaFoldDB" id="A0A8T1I9L2"/>
<evidence type="ECO:0000313" key="5">
    <source>
        <dbReference type="Proteomes" id="UP000760860"/>
    </source>
</evidence>
<feature type="compositionally biased region" description="Basic and acidic residues" evidence="1">
    <location>
        <begin position="11"/>
        <end position="22"/>
    </location>
</feature>
<comment type="caution">
    <text evidence="4">The sequence shown here is derived from an EMBL/GenBank/DDBJ whole genome shotgun (WGS) entry which is preliminary data.</text>
</comment>
<protein>
    <submittedName>
        <fullName evidence="4">Uncharacterized protein</fullName>
    </submittedName>
</protein>
<evidence type="ECO:0000313" key="2">
    <source>
        <dbReference type="EMBL" id="KAG2857497.1"/>
    </source>
</evidence>
<dbReference type="Proteomes" id="UP000735874">
    <property type="component" value="Unassembled WGS sequence"/>
</dbReference>
<dbReference type="EMBL" id="RCMI01000556">
    <property type="protein sequence ID" value="KAG2905766.1"/>
    <property type="molecule type" value="Genomic_DNA"/>
</dbReference>
<feature type="region of interest" description="Disordered" evidence="1">
    <location>
        <begin position="1"/>
        <end position="50"/>
    </location>
</feature>
<reference evidence="4" key="1">
    <citation type="submission" date="2018-05" db="EMBL/GenBank/DDBJ databases">
        <title>Effector identification in a new, highly contiguous assembly of the strawberry crown rot pathogen Phytophthora cactorum.</title>
        <authorList>
            <person name="Armitage A.D."/>
            <person name="Nellist C.F."/>
            <person name="Bates H."/>
            <person name="Vickerstaff R.J."/>
            <person name="Harrison R.J."/>
        </authorList>
    </citation>
    <scope>NUCLEOTIDE SEQUENCE</scope>
    <source>
        <strain evidence="2">15-7</strain>
        <strain evidence="3">4032</strain>
        <strain evidence="4">P421</strain>
    </source>
</reference>
<dbReference type="Proteomes" id="UP000774804">
    <property type="component" value="Unassembled WGS sequence"/>
</dbReference>
<dbReference type="EMBL" id="RCMV01000292">
    <property type="protein sequence ID" value="KAG3219852.1"/>
    <property type="molecule type" value="Genomic_DNA"/>
</dbReference>
<dbReference type="Proteomes" id="UP000760860">
    <property type="component" value="Unassembled WGS sequence"/>
</dbReference>
<proteinExistence type="predicted"/>
<dbReference type="VEuPathDB" id="FungiDB:PC110_g11511"/>
<accession>A0A8T1I9L2</accession>
<feature type="compositionally biased region" description="Polar residues" evidence="1">
    <location>
        <begin position="23"/>
        <end position="35"/>
    </location>
</feature>
<evidence type="ECO:0000313" key="4">
    <source>
        <dbReference type="EMBL" id="KAG3219852.1"/>
    </source>
</evidence>
<dbReference type="EMBL" id="RCMG01000288">
    <property type="protein sequence ID" value="KAG2857497.1"/>
    <property type="molecule type" value="Genomic_DNA"/>
</dbReference>
<feature type="compositionally biased region" description="Basic and acidic residues" evidence="1">
    <location>
        <begin position="36"/>
        <end position="50"/>
    </location>
</feature>
<evidence type="ECO:0000256" key="1">
    <source>
        <dbReference type="SAM" id="MobiDB-lite"/>
    </source>
</evidence>
<gene>
    <name evidence="2" type="ORF">PC113_g10633</name>
    <name evidence="3" type="ORF">PC115_g14504</name>
    <name evidence="4" type="ORF">PC129_g9373</name>
</gene>